<evidence type="ECO:0000313" key="2">
    <source>
        <dbReference type="EMBL" id="MFD2698751.1"/>
    </source>
</evidence>
<dbReference type="Pfam" id="PF02557">
    <property type="entry name" value="VanY"/>
    <property type="match status" value="1"/>
</dbReference>
<dbReference type="EMBL" id="JBHULZ010000041">
    <property type="protein sequence ID" value="MFD2698751.1"/>
    <property type="molecule type" value="Genomic_DNA"/>
</dbReference>
<feature type="domain" description="D-alanyl-D-alanine carboxypeptidase-like core" evidence="1">
    <location>
        <begin position="46"/>
        <end position="190"/>
    </location>
</feature>
<keyword evidence="3" id="KW-1185">Reference proteome</keyword>
<dbReference type="InterPro" id="IPR052179">
    <property type="entry name" value="DD-CPase-like"/>
</dbReference>
<evidence type="ECO:0000313" key="3">
    <source>
        <dbReference type="Proteomes" id="UP001597357"/>
    </source>
</evidence>
<dbReference type="InterPro" id="IPR009045">
    <property type="entry name" value="Zn_M74/Hedgehog-like"/>
</dbReference>
<reference evidence="3" key="1">
    <citation type="journal article" date="2019" name="Int. J. Syst. Evol. Microbiol.">
        <title>The Global Catalogue of Microorganisms (GCM) 10K type strain sequencing project: providing services to taxonomists for standard genome sequencing and annotation.</title>
        <authorList>
            <consortium name="The Broad Institute Genomics Platform"/>
            <consortium name="The Broad Institute Genome Sequencing Center for Infectious Disease"/>
            <person name="Wu L."/>
            <person name="Ma J."/>
        </authorList>
    </citation>
    <scope>NUCLEOTIDE SEQUENCE [LARGE SCALE GENOMIC DNA]</scope>
    <source>
        <strain evidence="3">KCTC 42255</strain>
    </source>
</reference>
<dbReference type="PANTHER" id="PTHR34385:SF1">
    <property type="entry name" value="PEPTIDOGLYCAN L-ALANYL-D-GLUTAMATE ENDOPEPTIDASE CWLK"/>
    <property type="match status" value="1"/>
</dbReference>
<dbReference type="Gene3D" id="3.30.1380.10">
    <property type="match status" value="1"/>
</dbReference>
<organism evidence="2 3">
    <name type="scientific">Mesonia sediminis</name>
    <dbReference type="NCBI Taxonomy" id="1703946"/>
    <lineage>
        <taxon>Bacteria</taxon>
        <taxon>Pseudomonadati</taxon>
        <taxon>Bacteroidota</taxon>
        <taxon>Flavobacteriia</taxon>
        <taxon>Flavobacteriales</taxon>
        <taxon>Flavobacteriaceae</taxon>
        <taxon>Mesonia</taxon>
    </lineage>
</organism>
<sequence>MNRRDFIKTSIALAGSSSLPFITYSQLIDSQELLGLRKPLLVGSKHMLRKQAHLDFMRMKKEARKAGIIIQAVSSYRSFNRQKSIWNKKYNQLINQGLSKEASIHRILEYSTLPGTSRHHWGTEIDIVDATKPFPKEILIQKNYETHGVYHSLKCWMDEHSQKYNWMLTYPNETKRTGFSYEPWHYSYQPLSQAYLSKFLKIDLDDFYLNRKDINGFEMLSADLLNQYVKTHVLGVNELLLPD</sequence>
<dbReference type="RefSeq" id="WP_379048644.1">
    <property type="nucleotide sequence ID" value="NZ_JBHULZ010000041.1"/>
</dbReference>
<comment type="caution">
    <text evidence="2">The sequence shown here is derived from an EMBL/GenBank/DDBJ whole genome shotgun (WGS) entry which is preliminary data.</text>
</comment>
<proteinExistence type="predicted"/>
<name>A0ABW5SGC8_9FLAO</name>
<dbReference type="InterPro" id="IPR003709">
    <property type="entry name" value="VanY-like_core_dom"/>
</dbReference>
<gene>
    <name evidence="2" type="ORF">ACFSQ0_12185</name>
</gene>
<dbReference type="PANTHER" id="PTHR34385">
    <property type="entry name" value="D-ALANYL-D-ALANINE CARBOXYPEPTIDASE"/>
    <property type="match status" value="1"/>
</dbReference>
<dbReference type="Proteomes" id="UP001597357">
    <property type="component" value="Unassembled WGS sequence"/>
</dbReference>
<protein>
    <submittedName>
        <fullName evidence="2">M15 family metallopeptidase</fullName>
    </submittedName>
</protein>
<evidence type="ECO:0000259" key="1">
    <source>
        <dbReference type="Pfam" id="PF02557"/>
    </source>
</evidence>
<dbReference type="SUPFAM" id="SSF55166">
    <property type="entry name" value="Hedgehog/DD-peptidase"/>
    <property type="match status" value="1"/>
</dbReference>
<accession>A0ABW5SGC8</accession>
<dbReference type="CDD" id="cd14847">
    <property type="entry name" value="DD-carboxypeptidase_like"/>
    <property type="match status" value="1"/>
</dbReference>